<dbReference type="Gene3D" id="3.50.30.10">
    <property type="entry name" value="Phosphohistidine domain"/>
    <property type="match status" value="1"/>
</dbReference>
<dbReference type="Proteomes" id="UP000321933">
    <property type="component" value="Unassembled WGS sequence"/>
</dbReference>
<feature type="binding site" evidence="14">
    <location>
        <position position="736"/>
    </location>
    <ligand>
        <name>substrate</name>
    </ligand>
</feature>
<dbReference type="InterPro" id="IPR013815">
    <property type="entry name" value="ATP_grasp_subdomain_1"/>
</dbReference>
<feature type="active site" description="Tele-phosphohistidine intermediate" evidence="13">
    <location>
        <position position="446"/>
    </location>
</feature>
<feature type="binding site" evidence="15">
    <location>
        <position position="760"/>
    </location>
    <ligand>
        <name>Mg(2+)</name>
        <dbReference type="ChEBI" id="CHEBI:18420"/>
    </ligand>
</feature>
<dbReference type="PROSITE" id="PS00742">
    <property type="entry name" value="PEP_ENZYMES_2"/>
    <property type="match status" value="1"/>
</dbReference>
<evidence type="ECO:0000256" key="8">
    <source>
        <dbReference type="ARBA" id="ARBA00022741"/>
    </source>
</evidence>
<dbReference type="InterPro" id="IPR040442">
    <property type="entry name" value="Pyrv_kinase-like_dom_sf"/>
</dbReference>
<keyword evidence="6 19" id="KW-0808">Transferase</keyword>
<dbReference type="PIRSF" id="PIRSF000853">
    <property type="entry name" value="PPDK"/>
    <property type="match status" value="1"/>
</dbReference>
<feature type="active site" description="Proton donor" evidence="13">
    <location>
        <position position="822"/>
    </location>
</feature>
<dbReference type="InterPro" id="IPR000121">
    <property type="entry name" value="PEP_util_C"/>
</dbReference>
<feature type="domain" description="PEP-utilising enzyme C-terminal" evidence="18">
    <location>
        <begin position="510"/>
        <end position="861"/>
    </location>
</feature>
<feature type="binding site" evidence="15">
    <location>
        <position position="736"/>
    </location>
    <ligand>
        <name>Mg(2+)</name>
        <dbReference type="ChEBI" id="CHEBI:18420"/>
    </ligand>
</feature>
<evidence type="ECO:0000313" key="19">
    <source>
        <dbReference type="EMBL" id="TXS91023.1"/>
    </source>
</evidence>
<dbReference type="GO" id="GO:0016301">
    <property type="term" value="F:kinase activity"/>
    <property type="evidence" value="ECO:0007669"/>
    <property type="project" value="UniProtKB-KW"/>
</dbReference>
<feature type="domain" description="Pyruvate phosphate dikinase AMP/ATP-binding" evidence="17">
    <location>
        <begin position="67"/>
        <end position="281"/>
    </location>
</feature>
<evidence type="ECO:0000256" key="4">
    <source>
        <dbReference type="ARBA" id="ARBA00011994"/>
    </source>
</evidence>
<organism evidence="19 20">
    <name type="scientific">Parahaliea aestuarii</name>
    <dbReference type="NCBI Taxonomy" id="1852021"/>
    <lineage>
        <taxon>Bacteria</taxon>
        <taxon>Pseudomonadati</taxon>
        <taxon>Pseudomonadota</taxon>
        <taxon>Gammaproteobacteria</taxon>
        <taxon>Cellvibrionales</taxon>
        <taxon>Halieaceae</taxon>
        <taxon>Parahaliea</taxon>
    </lineage>
</organism>
<dbReference type="Gene3D" id="3.20.20.60">
    <property type="entry name" value="Phosphoenolpyruvate-binding domains"/>
    <property type="match status" value="1"/>
</dbReference>
<dbReference type="Pfam" id="PF02896">
    <property type="entry name" value="PEP-utilizers_C"/>
    <property type="match status" value="1"/>
</dbReference>
<feature type="domain" description="Pyruvate phosphate dikinase AMP/ATP-binding" evidence="17">
    <location>
        <begin position="296"/>
        <end position="349"/>
    </location>
</feature>
<evidence type="ECO:0000256" key="3">
    <source>
        <dbReference type="ARBA" id="ARBA00007837"/>
    </source>
</evidence>
<comment type="cofactor">
    <cofactor evidence="1 15">
        <name>Mg(2+)</name>
        <dbReference type="ChEBI" id="CHEBI:18420"/>
    </cofactor>
</comment>
<evidence type="ECO:0000256" key="15">
    <source>
        <dbReference type="PIRSR" id="PIRSR000853-3"/>
    </source>
</evidence>
<reference evidence="19 20" key="1">
    <citation type="submission" date="2019-08" db="EMBL/GenBank/DDBJ databases">
        <title>Parahaliea maris sp. nov., isolated from the surface seawater.</title>
        <authorList>
            <person name="Liu Y."/>
        </authorList>
    </citation>
    <scope>NUCLEOTIDE SEQUENCE [LARGE SCALE GENOMIC DNA]</scope>
    <source>
        <strain evidence="19 20">S2-26</strain>
    </source>
</reference>
<feature type="binding site" evidence="14">
    <location>
        <position position="553"/>
    </location>
    <ligand>
        <name>substrate</name>
    </ligand>
</feature>
<dbReference type="PANTHER" id="PTHR22931:SF9">
    <property type="entry name" value="PYRUVATE, PHOSPHATE DIKINASE 1, CHLOROPLASTIC"/>
    <property type="match status" value="1"/>
</dbReference>
<protein>
    <recommendedName>
        <fullName evidence="5">Pyruvate, phosphate dikinase</fullName>
        <ecNumber evidence="4">2.7.9.1</ecNumber>
    </recommendedName>
    <alternativeName>
        <fullName evidence="12">Pyruvate, orthophosphate dikinase</fullName>
    </alternativeName>
</protein>
<dbReference type="Gene3D" id="3.30.1490.20">
    <property type="entry name" value="ATP-grasp fold, A domain"/>
    <property type="match status" value="1"/>
</dbReference>
<feature type="domain" description="Pyruvate phosphate dikinase AMP/ATP-binding" evidence="17">
    <location>
        <begin position="17"/>
        <end position="61"/>
    </location>
</feature>
<evidence type="ECO:0000256" key="7">
    <source>
        <dbReference type="ARBA" id="ARBA00022723"/>
    </source>
</evidence>
<evidence type="ECO:0000256" key="13">
    <source>
        <dbReference type="PIRSR" id="PIRSR000853-1"/>
    </source>
</evidence>
<evidence type="ECO:0000259" key="17">
    <source>
        <dbReference type="Pfam" id="PF01326"/>
    </source>
</evidence>
<keyword evidence="19" id="KW-0670">Pyruvate</keyword>
<accession>A0A5C8ZR96</accession>
<evidence type="ECO:0000256" key="5">
    <source>
        <dbReference type="ARBA" id="ARBA00020138"/>
    </source>
</evidence>
<dbReference type="Pfam" id="PF00391">
    <property type="entry name" value="PEP-utilizers"/>
    <property type="match status" value="1"/>
</dbReference>
<dbReference type="GO" id="GO:0046872">
    <property type="term" value="F:metal ion binding"/>
    <property type="evidence" value="ECO:0007669"/>
    <property type="project" value="UniProtKB-KW"/>
</dbReference>
<dbReference type="AlphaFoldDB" id="A0A5C8ZR96"/>
<dbReference type="SUPFAM" id="SSF56059">
    <property type="entry name" value="Glutathione synthetase ATP-binding domain-like"/>
    <property type="match status" value="1"/>
</dbReference>
<keyword evidence="11 15" id="KW-0460">Magnesium</keyword>
<sequence length="869" mass="95800">MAKRVYLFNEGSKDDRDLLGGKGANLCEMTTLGLPVPFGFIITTPTCREFFEAGNKLPPLLEQEYRVALDLVEKKMGARFGDPENPLLFSVRSGAPVSMPGMMDTILNLGLNDDIAEGLAKKTDNPRFAYDCYRRFIQMFANVVLEADGEQFEHEIERYKEQHNKPLDTDMTAEDWQAVIATFKTLVNFPEDPFVQLKMAVEAVFLSWHTPRAYVYREMNNISETLGTAVNVQAMVYGNFGDTSGSGVAFTRNPSTGEHEFFGEFLFNAAGEDVVAGTRTPLPLESLRERLPEVYDELYRTQALLEKHYRDMQDLEFTVQEGRFYMLQTRSGKRTGRASVKIAVDMVNEGMISESEALMRVSPEHVEAFLHPMVDQAAKTDIVATGLPASPGGATGKVVFSADEAVQVAAGGDKVVLVRRETTPEDIHGMKVAEGILTELGGMTSHAAVVARGMGVCAITGCGSLKINYAEGTATTSGGVVIKRGDVITLDGTAGDVMLGDIPKTEASSSDDFQTLLSWADKHRRLKVRANAETPEDAAKARELGAEGIGLCRTEHMFFEAERIDLMRAMILSESKDERQGYLDQLLNFQRDDMLELFKVMDGLPVTVRLLDPPLHEFLPHDEAEIEALAKRIGKSAEKIRDIVKDLAEVNPMLGFRGCRLSVVYPEITEMQVKAIISAAVAAIEAGHKPLPEIMIPLVVNVREIRLVSAIIDRGIRAVLAEKKISVPYKIGTMMETPRATLGADRLAGEVEFMSFGTNDLTQMTYGFSRDDAGKFIPQYLEKKLIEADPFVSLDQRAVGRLMEMAVSESRARKPGIKYGICGEHGGDPRSIQFCHDLGLDYVSCSPFRVPVARIAAAQAKVKREMGNS</sequence>
<dbReference type="Gene3D" id="3.30.470.20">
    <property type="entry name" value="ATP-grasp fold, B domain"/>
    <property type="match status" value="1"/>
</dbReference>
<evidence type="ECO:0000256" key="9">
    <source>
        <dbReference type="ARBA" id="ARBA00022777"/>
    </source>
</evidence>
<dbReference type="SUPFAM" id="SSF52009">
    <property type="entry name" value="Phosphohistidine domain"/>
    <property type="match status" value="1"/>
</dbReference>
<evidence type="ECO:0000256" key="12">
    <source>
        <dbReference type="ARBA" id="ARBA00032883"/>
    </source>
</evidence>
<dbReference type="NCBIfam" id="NF004531">
    <property type="entry name" value="PRK05878.1"/>
    <property type="match status" value="1"/>
</dbReference>
<dbReference type="InterPro" id="IPR036637">
    <property type="entry name" value="Phosphohistidine_dom_sf"/>
</dbReference>
<evidence type="ECO:0000256" key="14">
    <source>
        <dbReference type="PIRSR" id="PIRSR000853-2"/>
    </source>
</evidence>
<dbReference type="NCBIfam" id="TIGR01828">
    <property type="entry name" value="pyru_phos_dikin"/>
    <property type="match status" value="1"/>
</dbReference>
<dbReference type="GO" id="GO:0005524">
    <property type="term" value="F:ATP binding"/>
    <property type="evidence" value="ECO:0007669"/>
    <property type="project" value="UniProtKB-KW"/>
</dbReference>
<feature type="binding site" evidence="14">
    <location>
        <position position="758"/>
    </location>
    <ligand>
        <name>substrate</name>
    </ligand>
</feature>
<feature type="binding site" evidence="14">
    <location>
        <position position="757"/>
    </location>
    <ligand>
        <name>substrate</name>
    </ligand>
</feature>
<dbReference type="InterPro" id="IPR018274">
    <property type="entry name" value="PEP_util_AS"/>
</dbReference>
<keyword evidence="20" id="KW-1185">Reference proteome</keyword>
<keyword evidence="9 19" id="KW-0418">Kinase</keyword>
<evidence type="ECO:0000259" key="18">
    <source>
        <dbReference type="Pfam" id="PF02896"/>
    </source>
</evidence>
<evidence type="ECO:0000256" key="10">
    <source>
        <dbReference type="ARBA" id="ARBA00022840"/>
    </source>
</evidence>
<comment type="similarity">
    <text evidence="3">Belongs to the PEP-utilizing enzyme family.</text>
</comment>
<feature type="domain" description="PEP-utilising enzyme mobile" evidence="16">
    <location>
        <begin position="413"/>
        <end position="495"/>
    </location>
</feature>
<dbReference type="InterPro" id="IPR002192">
    <property type="entry name" value="PPDK_AMP/ATP-bd"/>
</dbReference>
<dbReference type="InterPro" id="IPR023151">
    <property type="entry name" value="PEP_util_CS"/>
</dbReference>
<dbReference type="Gene3D" id="1.20.80.30">
    <property type="match status" value="1"/>
</dbReference>
<dbReference type="EC" id="2.7.9.1" evidence="4"/>
<keyword evidence="10" id="KW-0067">ATP-binding</keyword>
<dbReference type="Gene3D" id="1.10.189.10">
    <property type="entry name" value="Pyruvate Phosphate Dikinase, domain 2"/>
    <property type="match status" value="1"/>
</dbReference>
<feature type="binding site" evidence="14">
    <location>
        <position position="760"/>
    </location>
    <ligand>
        <name>substrate</name>
    </ligand>
</feature>
<evidence type="ECO:0000256" key="6">
    <source>
        <dbReference type="ARBA" id="ARBA00022679"/>
    </source>
</evidence>
<evidence type="ECO:0000256" key="1">
    <source>
        <dbReference type="ARBA" id="ARBA00001946"/>
    </source>
</evidence>
<dbReference type="InterPro" id="IPR008279">
    <property type="entry name" value="PEP-util_enz_mobile_dom"/>
</dbReference>
<dbReference type="Pfam" id="PF01326">
    <property type="entry name" value="PPDK_N"/>
    <property type="match status" value="3"/>
</dbReference>
<dbReference type="GO" id="GO:0050242">
    <property type="term" value="F:pyruvate, phosphate dikinase activity"/>
    <property type="evidence" value="ECO:0007669"/>
    <property type="project" value="UniProtKB-EC"/>
</dbReference>
<feature type="binding site" evidence="14">
    <location>
        <position position="609"/>
    </location>
    <ligand>
        <name>substrate</name>
    </ligand>
</feature>
<keyword evidence="8" id="KW-0547">Nucleotide-binding</keyword>
<proteinExistence type="inferred from homology"/>
<comment type="caution">
    <text evidence="19">The sequence shown here is derived from an EMBL/GenBank/DDBJ whole genome shotgun (WGS) entry which is preliminary data.</text>
</comment>
<evidence type="ECO:0000313" key="20">
    <source>
        <dbReference type="Proteomes" id="UP000321933"/>
    </source>
</evidence>
<dbReference type="RefSeq" id="WP_148064679.1">
    <property type="nucleotide sequence ID" value="NZ_VRYZ01000005.1"/>
</dbReference>
<dbReference type="InterPro" id="IPR015813">
    <property type="entry name" value="Pyrv/PenolPyrv_kinase-like_dom"/>
</dbReference>
<evidence type="ECO:0000259" key="16">
    <source>
        <dbReference type="Pfam" id="PF00391"/>
    </source>
</evidence>
<feature type="binding site" evidence="14">
    <location>
        <position position="759"/>
    </location>
    <ligand>
        <name>substrate</name>
    </ligand>
</feature>
<gene>
    <name evidence="19" type="ORF">FVW59_12485</name>
</gene>
<dbReference type="SUPFAM" id="SSF51621">
    <property type="entry name" value="Phosphoenolpyruvate/pyruvate domain"/>
    <property type="match status" value="1"/>
</dbReference>
<comment type="function">
    <text evidence="2">Catalyzes the reversible phosphorylation of pyruvate and phosphate.</text>
</comment>
<dbReference type="InterPro" id="IPR010121">
    <property type="entry name" value="Pyruvate_phosphate_dikinase"/>
</dbReference>
<evidence type="ECO:0000256" key="2">
    <source>
        <dbReference type="ARBA" id="ARBA00003144"/>
    </source>
</evidence>
<evidence type="ECO:0000256" key="11">
    <source>
        <dbReference type="ARBA" id="ARBA00022842"/>
    </source>
</evidence>
<dbReference type="EMBL" id="VRYZ01000005">
    <property type="protein sequence ID" value="TXS91023.1"/>
    <property type="molecule type" value="Genomic_DNA"/>
</dbReference>
<keyword evidence="7 15" id="KW-0479">Metal-binding</keyword>
<name>A0A5C8ZR96_9GAMM</name>
<dbReference type="PROSITE" id="PS00370">
    <property type="entry name" value="PEP_ENZYMES_PHOS_SITE"/>
    <property type="match status" value="1"/>
</dbReference>
<dbReference type="OrthoDB" id="9765468at2"/>
<dbReference type="PANTHER" id="PTHR22931">
    <property type="entry name" value="PHOSPHOENOLPYRUVATE DIKINASE-RELATED"/>
    <property type="match status" value="1"/>
</dbReference>